<dbReference type="RefSeq" id="WP_148957212.1">
    <property type="nucleotide sequence ID" value="NZ_QSND01000002.1"/>
</dbReference>
<gene>
    <name evidence="1" type="ORF">DX927_11115</name>
</gene>
<protein>
    <submittedName>
        <fullName evidence="1">Uncharacterized protein</fullName>
    </submittedName>
</protein>
<dbReference type="Proteomes" id="UP000324326">
    <property type="component" value="Unassembled WGS sequence"/>
</dbReference>
<organism evidence="1 2">
    <name type="scientific">Bacillus swezeyi</name>
    <dbReference type="NCBI Taxonomy" id="1925020"/>
    <lineage>
        <taxon>Bacteria</taxon>
        <taxon>Bacillati</taxon>
        <taxon>Bacillota</taxon>
        <taxon>Bacilli</taxon>
        <taxon>Bacillales</taxon>
        <taxon>Bacillaceae</taxon>
        <taxon>Bacillus</taxon>
    </lineage>
</organism>
<name>A0A5M8RUZ1_9BACI</name>
<accession>A0A5M8RUZ1</accession>
<evidence type="ECO:0000313" key="2">
    <source>
        <dbReference type="Proteomes" id="UP000324326"/>
    </source>
</evidence>
<dbReference type="EMBL" id="QSND01000002">
    <property type="protein sequence ID" value="KAA6451318.1"/>
    <property type="molecule type" value="Genomic_DNA"/>
</dbReference>
<proteinExistence type="predicted"/>
<comment type="caution">
    <text evidence="1">The sequence shown here is derived from an EMBL/GenBank/DDBJ whole genome shotgun (WGS) entry which is preliminary data.</text>
</comment>
<reference evidence="1 2" key="1">
    <citation type="submission" date="2018-08" db="EMBL/GenBank/DDBJ databases">
        <title>Bacillus phenotypic plasticity.</title>
        <authorList>
            <person name="Hurtado E."/>
        </authorList>
    </citation>
    <scope>NUCLEOTIDE SEQUENCE [LARGE SCALE GENOMIC DNA]</scope>
    <source>
        <strain evidence="1 2">427</strain>
    </source>
</reference>
<dbReference type="AlphaFoldDB" id="A0A5M8RUZ1"/>
<evidence type="ECO:0000313" key="1">
    <source>
        <dbReference type="EMBL" id="KAA6451318.1"/>
    </source>
</evidence>
<sequence>MKSGLIINFYGHDALDVGLIEINRIKRNGELQTFEFHLCKTKDFHEFKKNIKEKRRTFLIGEENGVRSFELLVDENGYGTFRYPEWGDRTKEFEDYVLSVKNKVKFPSLEKNDLKNAVNHYVNNELKNLPENLADDESLHSLKEIYFREFQSEQNLKKGEYCYLAFRDWLLENTSMVDVDRA</sequence>